<feature type="transmembrane region" description="Helical" evidence="6">
    <location>
        <begin position="93"/>
        <end position="111"/>
    </location>
</feature>
<evidence type="ECO:0000313" key="11">
    <source>
        <dbReference type="Proteomes" id="UP000283958"/>
    </source>
</evidence>
<dbReference type="EMBL" id="JABWDJ010000138">
    <property type="protein sequence ID" value="NVB75764.1"/>
    <property type="molecule type" value="Genomic_DNA"/>
</dbReference>
<keyword evidence="5 6" id="KW-0472">Membrane</keyword>
<evidence type="ECO:0000256" key="3">
    <source>
        <dbReference type="ARBA" id="ARBA00022824"/>
    </source>
</evidence>
<keyword evidence="4 6" id="KW-1133">Transmembrane helix</keyword>
<dbReference type="Proteomes" id="UP000524321">
    <property type="component" value="Unassembled WGS sequence"/>
</dbReference>
<comment type="subcellular location">
    <subcellularLocation>
        <location evidence="1">Endoplasmic reticulum membrane</location>
        <topology evidence="1">Single-pass membrane protein</topology>
    </subcellularLocation>
</comment>
<dbReference type="PANTHER" id="PTHR12154:SF4">
    <property type="entry name" value="UDP-N-ACETYLGLUCOSAMINE TRANSFERASE SUBUNIT ALG14 HOMOLOG"/>
    <property type="match status" value="1"/>
</dbReference>
<reference evidence="9 13" key="3">
    <citation type="submission" date="2020-04" db="EMBL/GenBank/DDBJ databases">
        <authorList>
            <person name="Pieper L."/>
        </authorList>
    </citation>
    <scope>NUCLEOTIDE SEQUENCE [LARGE SCALE GENOMIC DNA]</scope>
    <source>
        <strain evidence="9 13">B33</strain>
    </source>
</reference>
<evidence type="ECO:0000313" key="13">
    <source>
        <dbReference type="Proteomes" id="UP000524321"/>
    </source>
</evidence>
<dbReference type="GO" id="GO:0006488">
    <property type="term" value="P:dolichol-linked oligosaccharide biosynthetic process"/>
    <property type="evidence" value="ECO:0007669"/>
    <property type="project" value="InterPro"/>
</dbReference>
<dbReference type="Pfam" id="PF08660">
    <property type="entry name" value="Alg14"/>
    <property type="match status" value="1"/>
</dbReference>
<evidence type="ECO:0000313" key="9">
    <source>
        <dbReference type="EMBL" id="NVB75764.1"/>
    </source>
</evidence>
<dbReference type="AlphaFoldDB" id="A0A415DC98"/>
<reference evidence="7 12" key="2">
    <citation type="journal article" date="2019" name="Nat. Med.">
        <title>A library of human gut bacterial isolates paired with longitudinal multiomics data enables mechanistic microbiome research.</title>
        <authorList>
            <person name="Poyet M."/>
            <person name="Groussin M."/>
            <person name="Gibbons S.M."/>
            <person name="Avila-Pacheco J."/>
            <person name="Jiang X."/>
            <person name="Kearney S.M."/>
            <person name="Perrotta A.R."/>
            <person name="Berdy B."/>
            <person name="Zhao S."/>
            <person name="Lieberman T.D."/>
            <person name="Swanson P.K."/>
            <person name="Smith M."/>
            <person name="Roesemann S."/>
            <person name="Alexander J.E."/>
            <person name="Rich S.A."/>
            <person name="Livny J."/>
            <person name="Vlamakis H."/>
            <person name="Clish C."/>
            <person name="Bullock K."/>
            <person name="Deik A."/>
            <person name="Scott J."/>
            <person name="Pierce K.A."/>
            <person name="Xavier R.J."/>
            <person name="Alm E.J."/>
        </authorList>
    </citation>
    <scope>NUCLEOTIDE SEQUENCE [LARGE SCALE GENOMIC DNA]</scope>
    <source>
        <strain evidence="7 12">BIOML-A9</strain>
    </source>
</reference>
<dbReference type="Proteomes" id="UP000283958">
    <property type="component" value="Unassembled WGS sequence"/>
</dbReference>
<evidence type="ECO:0000256" key="4">
    <source>
        <dbReference type="ARBA" id="ARBA00022989"/>
    </source>
</evidence>
<keyword evidence="2 6" id="KW-0812">Transmembrane</keyword>
<evidence type="ECO:0000313" key="10">
    <source>
        <dbReference type="EMBL" id="RHJ70554.1"/>
    </source>
</evidence>
<evidence type="ECO:0000256" key="6">
    <source>
        <dbReference type="SAM" id="Phobius"/>
    </source>
</evidence>
<dbReference type="EMBL" id="QRMN01000072">
    <property type="protein sequence ID" value="RHJ70554.1"/>
    <property type="molecule type" value="Genomic_DNA"/>
</dbReference>
<evidence type="ECO:0000256" key="1">
    <source>
        <dbReference type="ARBA" id="ARBA00004389"/>
    </source>
</evidence>
<evidence type="ECO:0000313" key="12">
    <source>
        <dbReference type="Proteomes" id="UP000470332"/>
    </source>
</evidence>
<sequence>MTRKMNNNKKTKVCLISSCGGHFMELMQLLPLVKDKLYYIVTEKNVASTGAVEKHPHHYLVQQEREGISFIFKFGWNILLSFIYFIIERPTTIITTGAGASYPTCLFARIFKRRIIYVESFAKLDSESVTGKMVYPFADYFFVQWPEMKKVYPKGIYSGTVY</sequence>
<name>A0A415DC98_PHOVU</name>
<dbReference type="InterPro" id="IPR013969">
    <property type="entry name" value="Oligosacch_biosynth_Alg14"/>
</dbReference>
<accession>A0A415DC98</accession>
<evidence type="ECO:0000313" key="8">
    <source>
        <dbReference type="EMBL" id="MBV3490662.1"/>
    </source>
</evidence>
<organism evidence="10 11">
    <name type="scientific">Phocaeicola vulgatus</name>
    <name type="common">Bacteroides vulgatus</name>
    <dbReference type="NCBI Taxonomy" id="821"/>
    <lineage>
        <taxon>Bacteria</taxon>
        <taxon>Pseudomonadati</taxon>
        <taxon>Bacteroidota</taxon>
        <taxon>Bacteroidia</taxon>
        <taxon>Bacteroidales</taxon>
        <taxon>Bacteroidaceae</taxon>
        <taxon>Phocaeicola</taxon>
    </lineage>
</organism>
<gene>
    <name evidence="10" type="ORF">DW105_19780</name>
    <name evidence="7" type="ORF">GAS37_22280</name>
    <name evidence="9" type="ORF">HUV05_20060</name>
    <name evidence="8" type="ORF">KSX14_18980</name>
</gene>
<dbReference type="PANTHER" id="PTHR12154">
    <property type="entry name" value="GLYCOSYL TRANSFERASE-RELATED"/>
    <property type="match status" value="1"/>
</dbReference>
<dbReference type="Proteomes" id="UP000470332">
    <property type="component" value="Unassembled WGS sequence"/>
</dbReference>
<feature type="transmembrane region" description="Helical" evidence="6">
    <location>
        <begin position="70"/>
        <end position="87"/>
    </location>
</feature>
<evidence type="ECO:0000256" key="5">
    <source>
        <dbReference type="ARBA" id="ARBA00023136"/>
    </source>
</evidence>
<dbReference type="Proteomes" id="UP000758576">
    <property type="component" value="Unassembled WGS sequence"/>
</dbReference>
<dbReference type="EMBL" id="JAHOGA010000072">
    <property type="protein sequence ID" value="MBV3490662.1"/>
    <property type="molecule type" value="Genomic_DNA"/>
</dbReference>
<dbReference type="GO" id="GO:0004577">
    <property type="term" value="F:N-acetylglucosaminyldiphosphodolichol N-acetylglucosaminyltransferase activity"/>
    <property type="evidence" value="ECO:0007669"/>
    <property type="project" value="TreeGrafter"/>
</dbReference>
<comment type="caution">
    <text evidence="10">The sequence shown here is derived from an EMBL/GenBank/DDBJ whole genome shotgun (WGS) entry which is preliminary data.</text>
</comment>
<reference evidence="8" key="5">
    <citation type="submission" date="2021-06" db="EMBL/GenBank/DDBJ databases">
        <title>Collection of gut derived symbiotic bacterial strains cultured from healthy donors.</title>
        <authorList>
            <person name="Lin H."/>
            <person name="Littmann E."/>
            <person name="Pamer E.G."/>
        </authorList>
    </citation>
    <scope>NUCLEOTIDE SEQUENCE</scope>
    <source>
        <strain evidence="8">MSK.19.85</strain>
    </source>
</reference>
<reference evidence="10 11" key="1">
    <citation type="submission" date="2018-08" db="EMBL/GenBank/DDBJ databases">
        <title>A genome reference for cultivated species of the human gut microbiota.</title>
        <authorList>
            <person name="Zou Y."/>
            <person name="Xue W."/>
            <person name="Luo G."/>
        </authorList>
    </citation>
    <scope>NUCLEOTIDE SEQUENCE [LARGE SCALE GENOMIC DNA]</scope>
    <source>
        <strain evidence="10 11">AM09-18</strain>
    </source>
</reference>
<proteinExistence type="predicted"/>
<dbReference type="EMBL" id="WCXA01000078">
    <property type="protein sequence ID" value="KAB3853103.1"/>
    <property type="molecule type" value="Genomic_DNA"/>
</dbReference>
<dbReference type="SUPFAM" id="SSF53756">
    <property type="entry name" value="UDP-Glycosyltransferase/glycogen phosphorylase"/>
    <property type="match status" value="1"/>
</dbReference>
<keyword evidence="3" id="KW-0256">Endoplasmic reticulum</keyword>
<dbReference type="NCBIfam" id="NF041549">
    <property type="entry name" value="PssD"/>
    <property type="match status" value="1"/>
</dbReference>
<reference evidence="9 13" key="4">
    <citation type="submission" date="2020-07" db="EMBL/GenBank/DDBJ databases">
        <title>Bacterial metabolism rescues the inhibition of intestinal drug absorption by food and drug additives.</title>
        <authorList>
            <person name="Zou L."/>
            <person name="Spanogiannopoulos P."/>
            <person name="Chien H.-C."/>
            <person name="Pieper L.M."/>
            <person name="Cai W."/>
            <person name="Khuri N."/>
            <person name="Pottel J."/>
            <person name="Vora B."/>
            <person name="Ni Z."/>
            <person name="Tsakalozou E."/>
            <person name="Zhang W."/>
            <person name="Shoichet B.K."/>
            <person name="Giacomini K.M."/>
            <person name="Turnbaugh P.J."/>
        </authorList>
    </citation>
    <scope>NUCLEOTIDE SEQUENCE [LARGE SCALE GENOMIC DNA]</scope>
    <source>
        <strain evidence="9 13">B33</strain>
    </source>
</reference>
<evidence type="ECO:0000313" key="7">
    <source>
        <dbReference type="EMBL" id="KAB3853103.1"/>
    </source>
</evidence>
<evidence type="ECO:0000256" key="2">
    <source>
        <dbReference type="ARBA" id="ARBA00022692"/>
    </source>
</evidence>
<protein>
    <submittedName>
        <fullName evidence="10">Polysaccharide biosynthesis protein</fullName>
    </submittedName>
</protein>
<dbReference type="Gene3D" id="3.40.50.2000">
    <property type="entry name" value="Glycogen Phosphorylase B"/>
    <property type="match status" value="1"/>
</dbReference>